<keyword evidence="3" id="KW-1185">Reference proteome</keyword>
<name>A0ABT3NYU6_9PROT</name>
<evidence type="ECO:0000313" key="2">
    <source>
        <dbReference type="EMBL" id="MCW8087298.1"/>
    </source>
</evidence>
<sequence>MAEIDHIVLGARTLEEGAAFIERELGVKCQAGGIHEGAGTHNMLLGLGPDSYLEVIAPDPKQPQPVHPRLFDLDEPAVRLMLETGPALVGWVARTGAMDALVARLGPRGGELREMRRGDLHWRMAIPPQRQDMDNLVPALIEWRGERAGKRLRDSHCRLLGLEAEHPEADQVLAALADRGLEGAMRVRRGPRPRLIARLKTPDGGEKVLTSA</sequence>
<organism evidence="2 3">
    <name type="scientific">Sabulicella glaciei</name>
    <dbReference type="NCBI Taxonomy" id="2984948"/>
    <lineage>
        <taxon>Bacteria</taxon>
        <taxon>Pseudomonadati</taxon>
        <taxon>Pseudomonadota</taxon>
        <taxon>Alphaproteobacteria</taxon>
        <taxon>Acetobacterales</taxon>
        <taxon>Acetobacteraceae</taxon>
        <taxon>Sabulicella</taxon>
    </lineage>
</organism>
<dbReference type="EMBL" id="JAPFQI010000015">
    <property type="protein sequence ID" value="MCW8087298.1"/>
    <property type="molecule type" value="Genomic_DNA"/>
</dbReference>
<dbReference type="InterPro" id="IPR025870">
    <property type="entry name" value="Glyoxalase-like_dom"/>
</dbReference>
<dbReference type="RefSeq" id="WP_301591475.1">
    <property type="nucleotide sequence ID" value="NZ_JAPFQI010000015.1"/>
</dbReference>
<comment type="caution">
    <text evidence="2">The sequence shown here is derived from an EMBL/GenBank/DDBJ whole genome shotgun (WGS) entry which is preliminary data.</text>
</comment>
<proteinExistence type="predicted"/>
<accession>A0ABT3NYU6</accession>
<feature type="domain" description="Glyoxalase-like" evidence="1">
    <location>
        <begin position="4"/>
        <end position="177"/>
    </location>
</feature>
<dbReference type="Gene3D" id="3.10.180.10">
    <property type="entry name" value="2,3-Dihydroxybiphenyl 1,2-Dioxygenase, domain 1"/>
    <property type="match status" value="1"/>
</dbReference>
<reference evidence="2 3" key="1">
    <citation type="submission" date="2022-10" db="EMBL/GenBank/DDBJ databases">
        <title>Roseococcus glaciei nov., sp. nov., isolated from glacier.</title>
        <authorList>
            <person name="Liu Q."/>
            <person name="Xin Y.-H."/>
        </authorList>
    </citation>
    <scope>NUCLEOTIDE SEQUENCE [LARGE SCALE GENOMIC DNA]</scope>
    <source>
        <strain evidence="2 3">MDT2-1-1</strain>
    </source>
</reference>
<gene>
    <name evidence="2" type="ORF">OF850_16815</name>
</gene>
<dbReference type="InterPro" id="IPR029068">
    <property type="entry name" value="Glyas_Bleomycin-R_OHBP_Dase"/>
</dbReference>
<dbReference type="Proteomes" id="UP001526430">
    <property type="component" value="Unassembled WGS sequence"/>
</dbReference>
<evidence type="ECO:0000259" key="1">
    <source>
        <dbReference type="Pfam" id="PF13468"/>
    </source>
</evidence>
<dbReference type="SUPFAM" id="SSF54593">
    <property type="entry name" value="Glyoxalase/Bleomycin resistance protein/Dihydroxybiphenyl dioxygenase"/>
    <property type="match status" value="1"/>
</dbReference>
<protein>
    <submittedName>
        <fullName evidence="2">VOC family protein</fullName>
    </submittedName>
</protein>
<evidence type="ECO:0000313" key="3">
    <source>
        <dbReference type="Proteomes" id="UP001526430"/>
    </source>
</evidence>
<dbReference type="Pfam" id="PF13468">
    <property type="entry name" value="Glyoxalase_3"/>
    <property type="match status" value="1"/>
</dbReference>